<sequence>MRQRKNKCIKFKNYNFKIFIAIVVMAAILFNTAYGNELDREDTKKAAKKIILIDPGHGGRDGGGSSKSGIVEKEVNLEISLKLREKLKEMGCEVIMTRDCDKGLYSDTAKNKKKEDLANRCKLKKDTNCDLFISIHQNMFPESKYYGAQVWYTDNAYSKKLAHMVQENLKMDLSDNNNRIEKPARDDYRILRCEPKRPGILVECGFLSNPQEAEKLAKNEYQQKLADSLARSIKQYFDEYGDDYRNDGDNSTFKVMKKYLLPWERK</sequence>
<name>A0ABQ5N3J6_9CLOT</name>
<gene>
    <name evidence="3" type="primary">231</name>
    <name evidence="3" type="ORF">bsdE14_11870</name>
</gene>
<dbReference type="PANTHER" id="PTHR30404:SF0">
    <property type="entry name" value="N-ACETYLMURAMOYL-L-ALANINE AMIDASE AMIC"/>
    <property type="match status" value="1"/>
</dbReference>
<dbReference type="InterPro" id="IPR014234">
    <property type="entry name" value="Spore_CwlD"/>
</dbReference>
<evidence type="ECO:0000259" key="2">
    <source>
        <dbReference type="SMART" id="SM00646"/>
    </source>
</evidence>
<reference evidence="3 4" key="1">
    <citation type="journal article" date="2024" name="Int. J. Syst. Evol. Microbiol.">
        <title>Clostridium omnivorum sp. nov., isolated from anoxic soil under the treatment of reductive soil disinfestation.</title>
        <authorList>
            <person name="Ueki A."/>
            <person name="Tonouchi A."/>
            <person name="Kaku N."/>
            <person name="Honma S."/>
            <person name="Ueki K."/>
        </authorList>
    </citation>
    <scope>NUCLEOTIDE SEQUENCE [LARGE SCALE GENOMIC DNA]</scope>
    <source>
        <strain evidence="3 4">E14</strain>
    </source>
</reference>
<keyword evidence="4" id="KW-1185">Reference proteome</keyword>
<organism evidence="3 4">
    <name type="scientific">Clostridium omnivorum</name>
    <dbReference type="NCBI Taxonomy" id="1604902"/>
    <lineage>
        <taxon>Bacteria</taxon>
        <taxon>Bacillati</taxon>
        <taxon>Bacillota</taxon>
        <taxon>Clostridia</taxon>
        <taxon>Eubacteriales</taxon>
        <taxon>Clostridiaceae</taxon>
        <taxon>Clostridium</taxon>
    </lineage>
</organism>
<keyword evidence="1" id="KW-0378">Hydrolase</keyword>
<dbReference type="InterPro" id="IPR050695">
    <property type="entry name" value="N-acetylmuramoyl_amidase_3"/>
</dbReference>
<dbReference type="EMBL" id="BRXR01000001">
    <property type="protein sequence ID" value="GLC29777.1"/>
    <property type="molecule type" value="Genomic_DNA"/>
</dbReference>
<evidence type="ECO:0000313" key="3">
    <source>
        <dbReference type="EMBL" id="GLC29777.1"/>
    </source>
</evidence>
<dbReference type="NCBIfam" id="TIGR02883">
    <property type="entry name" value="spore_cwlD"/>
    <property type="match status" value="1"/>
</dbReference>
<feature type="domain" description="MurNAc-LAA" evidence="2">
    <location>
        <begin position="127"/>
        <end position="234"/>
    </location>
</feature>
<evidence type="ECO:0000256" key="1">
    <source>
        <dbReference type="ARBA" id="ARBA00022801"/>
    </source>
</evidence>
<dbReference type="Pfam" id="PF01520">
    <property type="entry name" value="Amidase_3"/>
    <property type="match status" value="1"/>
</dbReference>
<evidence type="ECO:0000313" key="4">
    <source>
        <dbReference type="Proteomes" id="UP001208567"/>
    </source>
</evidence>
<dbReference type="InterPro" id="IPR002508">
    <property type="entry name" value="MurNAc-LAA_cat"/>
</dbReference>
<proteinExistence type="predicted"/>
<dbReference type="Proteomes" id="UP001208567">
    <property type="component" value="Unassembled WGS sequence"/>
</dbReference>
<protein>
    <submittedName>
        <fullName evidence="3">Amidase</fullName>
    </submittedName>
</protein>
<dbReference type="PANTHER" id="PTHR30404">
    <property type="entry name" value="N-ACETYLMURAMOYL-L-ALANINE AMIDASE"/>
    <property type="match status" value="1"/>
</dbReference>
<dbReference type="Gene3D" id="3.40.630.40">
    <property type="entry name" value="Zn-dependent exopeptidases"/>
    <property type="match status" value="1"/>
</dbReference>
<dbReference type="SMART" id="SM00646">
    <property type="entry name" value="Ami_3"/>
    <property type="match status" value="1"/>
</dbReference>
<dbReference type="CDD" id="cd02696">
    <property type="entry name" value="MurNAc-LAA"/>
    <property type="match status" value="1"/>
</dbReference>
<accession>A0ABQ5N3J6</accession>
<dbReference type="SUPFAM" id="SSF53187">
    <property type="entry name" value="Zn-dependent exopeptidases"/>
    <property type="match status" value="1"/>
</dbReference>
<comment type="caution">
    <text evidence="3">The sequence shown here is derived from an EMBL/GenBank/DDBJ whole genome shotgun (WGS) entry which is preliminary data.</text>
</comment>